<proteinExistence type="predicted"/>
<evidence type="ECO:0008006" key="8">
    <source>
        <dbReference type="Google" id="ProtNLM"/>
    </source>
</evidence>
<organism evidence="6 7">
    <name type="scientific">Aliterella atlantica CENA595</name>
    <dbReference type="NCBI Taxonomy" id="1618023"/>
    <lineage>
        <taxon>Bacteria</taxon>
        <taxon>Bacillati</taxon>
        <taxon>Cyanobacteriota</taxon>
        <taxon>Cyanophyceae</taxon>
        <taxon>Chroococcidiopsidales</taxon>
        <taxon>Aliterellaceae</taxon>
        <taxon>Aliterella</taxon>
    </lineage>
</organism>
<dbReference type="Pfam" id="PF09685">
    <property type="entry name" value="MamF_MmsF"/>
    <property type="match status" value="1"/>
</dbReference>
<gene>
    <name evidence="6" type="ORF">UH38_00970</name>
</gene>
<dbReference type="OrthoDB" id="425405at2"/>
<dbReference type="STRING" id="1618023.UH38_00970"/>
<keyword evidence="7" id="KW-1185">Reference proteome</keyword>
<comment type="caution">
    <text evidence="6">The sequence shown here is derived from an EMBL/GenBank/DDBJ whole genome shotgun (WGS) entry which is preliminary data.</text>
</comment>
<comment type="subcellular location">
    <subcellularLocation>
        <location evidence="1">Membrane</location>
        <topology evidence="1">Multi-pass membrane protein</topology>
    </subcellularLocation>
</comment>
<name>A0A0D8ZX92_9CYAN</name>
<dbReference type="AlphaFoldDB" id="A0A0D8ZX92"/>
<sequence length="114" mass="12803">MYDADQRKLLSALSHGSIFFSAALVSIGIPIAIFLVSSDPVVKENAKEAINFHFNVWLYGIIVLVLSFISFGLLGLFLGPVYFLFHWGLAILAIYQNLTSPDTAYRYPFIFRPL</sequence>
<keyword evidence="4 5" id="KW-0472">Membrane</keyword>
<dbReference type="PATRIC" id="fig|1618023.3.peg.1424"/>
<dbReference type="Proteomes" id="UP000032452">
    <property type="component" value="Unassembled WGS sequence"/>
</dbReference>
<dbReference type="EMBL" id="JYON01000001">
    <property type="protein sequence ID" value="KJH73383.1"/>
    <property type="molecule type" value="Genomic_DNA"/>
</dbReference>
<protein>
    <recommendedName>
        <fullName evidence="8">DUF4870 domain-containing protein</fullName>
    </recommendedName>
</protein>
<evidence type="ECO:0000256" key="1">
    <source>
        <dbReference type="ARBA" id="ARBA00004141"/>
    </source>
</evidence>
<dbReference type="RefSeq" id="WP_045052728.1">
    <property type="nucleotide sequence ID" value="NZ_CAWMDP010000017.1"/>
</dbReference>
<evidence type="ECO:0000256" key="3">
    <source>
        <dbReference type="ARBA" id="ARBA00022989"/>
    </source>
</evidence>
<evidence type="ECO:0000313" key="7">
    <source>
        <dbReference type="Proteomes" id="UP000032452"/>
    </source>
</evidence>
<feature type="transmembrane region" description="Helical" evidence="5">
    <location>
        <begin position="12"/>
        <end position="36"/>
    </location>
</feature>
<evidence type="ECO:0000256" key="5">
    <source>
        <dbReference type="SAM" id="Phobius"/>
    </source>
</evidence>
<evidence type="ECO:0000256" key="4">
    <source>
        <dbReference type="ARBA" id="ARBA00023136"/>
    </source>
</evidence>
<feature type="transmembrane region" description="Helical" evidence="5">
    <location>
        <begin position="56"/>
        <end position="85"/>
    </location>
</feature>
<keyword evidence="2 5" id="KW-0812">Transmembrane</keyword>
<evidence type="ECO:0000256" key="2">
    <source>
        <dbReference type="ARBA" id="ARBA00022692"/>
    </source>
</evidence>
<keyword evidence="3 5" id="KW-1133">Transmembrane helix</keyword>
<accession>A0A0D8ZX92</accession>
<dbReference type="InterPro" id="IPR019109">
    <property type="entry name" value="MamF_MmsF"/>
</dbReference>
<evidence type="ECO:0000313" key="6">
    <source>
        <dbReference type="EMBL" id="KJH73383.1"/>
    </source>
</evidence>
<reference evidence="6 7" key="1">
    <citation type="submission" date="2015-02" db="EMBL/GenBank/DDBJ databases">
        <title>Draft genome of a novel marine cyanobacterium (Chroococcales) isolated from South Atlantic Ocean.</title>
        <authorList>
            <person name="Rigonato J."/>
            <person name="Alvarenga D.O."/>
            <person name="Branco L.H."/>
            <person name="Varani A.M."/>
            <person name="Brandini F.P."/>
            <person name="Fiore M.F."/>
        </authorList>
    </citation>
    <scope>NUCLEOTIDE SEQUENCE [LARGE SCALE GENOMIC DNA]</scope>
    <source>
        <strain evidence="6 7">CENA595</strain>
    </source>
</reference>